<dbReference type="InterPro" id="IPR037925">
    <property type="entry name" value="FlgE/F/G-like"/>
</dbReference>
<evidence type="ECO:0000259" key="2">
    <source>
        <dbReference type="Pfam" id="PF06429"/>
    </source>
</evidence>
<evidence type="ECO:0000256" key="1">
    <source>
        <dbReference type="ARBA" id="ARBA00009677"/>
    </source>
</evidence>
<sequence>LYETIVSGAGEGGLGQEKPVEIQVGHGNRAVSTFRTFTQGAVAATENPLDLAIDGDGFFQVMRPDGTYAYTRDGTFRINADGFIVTTTGLRLGSEISLPPDTESIHIGQDGIISIILSGESTSEEISQIELVKFVNPAGMRAVGGNLYEETVASGPPTVGFAGDEGFGAVLQGFLEKSNVDVVQEMINMIVAQRAYEINSKAVKSADEMLAVANNIRR</sequence>
<comment type="caution">
    <text evidence="4">The sequence shown here is derived from an EMBL/GenBank/DDBJ whole genome shotgun (WGS) entry which is preliminary data.</text>
</comment>
<feature type="domain" description="Flagellar hook protein FlgE/F/G-like D1" evidence="3">
    <location>
        <begin position="52"/>
        <end position="114"/>
    </location>
</feature>
<dbReference type="InterPro" id="IPR053967">
    <property type="entry name" value="LlgE_F_G-like_D1"/>
</dbReference>
<dbReference type="GO" id="GO:0009426">
    <property type="term" value="C:bacterial-type flagellum basal body, distal rod"/>
    <property type="evidence" value="ECO:0007669"/>
    <property type="project" value="InterPro"/>
</dbReference>
<dbReference type="PANTHER" id="PTHR30435">
    <property type="entry name" value="FLAGELLAR PROTEIN"/>
    <property type="match status" value="1"/>
</dbReference>
<reference evidence="4" key="1">
    <citation type="journal article" date="2014" name="Front. Microbiol.">
        <title>High frequency of phylogenetically diverse reductive dehalogenase-homologous genes in deep subseafloor sedimentary metagenomes.</title>
        <authorList>
            <person name="Kawai M."/>
            <person name="Futagami T."/>
            <person name="Toyoda A."/>
            <person name="Takaki Y."/>
            <person name="Nishi S."/>
            <person name="Hori S."/>
            <person name="Arai W."/>
            <person name="Tsubouchi T."/>
            <person name="Morono Y."/>
            <person name="Uchiyama I."/>
            <person name="Ito T."/>
            <person name="Fujiyama A."/>
            <person name="Inagaki F."/>
            <person name="Takami H."/>
        </authorList>
    </citation>
    <scope>NUCLEOTIDE SEQUENCE</scope>
    <source>
        <strain evidence="4">Expedition CK06-06</strain>
    </source>
</reference>
<comment type="similarity">
    <text evidence="1">Belongs to the flagella basal body rod proteins family.</text>
</comment>
<protein>
    <submittedName>
        <fullName evidence="4">Uncharacterized protein</fullName>
    </submittedName>
</protein>
<dbReference type="InterPro" id="IPR020013">
    <property type="entry name" value="Flagellar_FlgE/F/G"/>
</dbReference>
<proteinExistence type="inferred from homology"/>
<organism evidence="4">
    <name type="scientific">marine sediment metagenome</name>
    <dbReference type="NCBI Taxonomy" id="412755"/>
    <lineage>
        <taxon>unclassified sequences</taxon>
        <taxon>metagenomes</taxon>
        <taxon>ecological metagenomes</taxon>
    </lineage>
</organism>
<dbReference type="InterPro" id="IPR010930">
    <property type="entry name" value="Flg_bb/hook_C_dom"/>
</dbReference>
<dbReference type="Pfam" id="PF22692">
    <property type="entry name" value="LlgE_F_G_D1"/>
    <property type="match status" value="1"/>
</dbReference>
<evidence type="ECO:0000259" key="3">
    <source>
        <dbReference type="Pfam" id="PF22692"/>
    </source>
</evidence>
<dbReference type="EMBL" id="BARU01007829">
    <property type="protein sequence ID" value="GAH33208.1"/>
    <property type="molecule type" value="Genomic_DNA"/>
</dbReference>
<feature type="domain" description="Flagellar basal-body/hook protein C-terminal" evidence="2">
    <location>
        <begin position="172"/>
        <end position="216"/>
    </location>
</feature>
<dbReference type="PANTHER" id="PTHR30435:SF19">
    <property type="entry name" value="FLAGELLAR BASAL-BODY ROD PROTEIN FLGG"/>
    <property type="match status" value="1"/>
</dbReference>
<dbReference type="Pfam" id="PF06429">
    <property type="entry name" value="Flg_bbr_C"/>
    <property type="match status" value="1"/>
</dbReference>
<dbReference type="GO" id="GO:0071978">
    <property type="term" value="P:bacterial-type flagellum-dependent swarming motility"/>
    <property type="evidence" value="ECO:0007669"/>
    <property type="project" value="TreeGrafter"/>
</dbReference>
<feature type="non-terminal residue" evidence="4">
    <location>
        <position position="1"/>
    </location>
</feature>
<evidence type="ECO:0000313" key="4">
    <source>
        <dbReference type="EMBL" id="GAH33208.1"/>
    </source>
</evidence>
<name>X1GJM6_9ZZZZ</name>
<dbReference type="AlphaFoldDB" id="X1GJM6"/>
<dbReference type="SUPFAM" id="SSF117143">
    <property type="entry name" value="Flagellar hook protein flgE"/>
    <property type="match status" value="1"/>
</dbReference>
<dbReference type="NCBIfam" id="TIGR02488">
    <property type="entry name" value="flgG_G_neg"/>
    <property type="match status" value="1"/>
</dbReference>
<dbReference type="NCBIfam" id="TIGR03506">
    <property type="entry name" value="FlgEFG_subfam"/>
    <property type="match status" value="2"/>
</dbReference>
<gene>
    <name evidence="4" type="ORF">S03H2_15402</name>
</gene>
<accession>X1GJM6</accession>
<dbReference type="InterPro" id="IPR012834">
    <property type="entry name" value="FlgG_G_neg"/>
</dbReference>